<dbReference type="AlphaFoldDB" id="A0A7Y0HPJ9"/>
<dbReference type="PANTHER" id="PTHR43673:SF10">
    <property type="entry name" value="NADH DEHYDROGENASE_NAD(P)H NITROREDUCTASE XCC3605-RELATED"/>
    <property type="match status" value="1"/>
</dbReference>
<feature type="domain" description="Nitroreductase" evidence="3">
    <location>
        <begin position="67"/>
        <end position="156"/>
    </location>
</feature>
<evidence type="ECO:0000259" key="3">
    <source>
        <dbReference type="Pfam" id="PF00881"/>
    </source>
</evidence>
<dbReference type="GO" id="GO:0016491">
    <property type="term" value="F:oxidoreductase activity"/>
    <property type="evidence" value="ECO:0007669"/>
    <property type="project" value="UniProtKB-KW"/>
</dbReference>
<evidence type="ECO:0000256" key="2">
    <source>
        <dbReference type="ARBA" id="ARBA00023002"/>
    </source>
</evidence>
<evidence type="ECO:0000313" key="4">
    <source>
        <dbReference type="EMBL" id="NMM62778.1"/>
    </source>
</evidence>
<comment type="caution">
    <text evidence="4">The sequence shown here is derived from an EMBL/GenBank/DDBJ whole genome shotgun (WGS) entry which is preliminary data.</text>
</comment>
<keyword evidence="5" id="KW-1185">Reference proteome</keyword>
<gene>
    <name evidence="4" type="ORF">HBE96_08720</name>
</gene>
<keyword evidence="2" id="KW-0560">Oxidoreductase</keyword>
<dbReference type="InterPro" id="IPR000415">
    <property type="entry name" value="Nitroreductase-like"/>
</dbReference>
<feature type="domain" description="Nitroreductase" evidence="3">
    <location>
        <begin position="8"/>
        <end position="63"/>
    </location>
</feature>
<name>A0A7Y0HPJ9_9CLOT</name>
<comment type="similarity">
    <text evidence="1">Belongs to the nitroreductase family.</text>
</comment>
<evidence type="ECO:0000256" key="1">
    <source>
        <dbReference type="ARBA" id="ARBA00007118"/>
    </source>
</evidence>
<dbReference type="Pfam" id="PF00881">
    <property type="entry name" value="Nitroreductase"/>
    <property type="match status" value="2"/>
</dbReference>
<sequence length="178" mass="20078">MTNYFDLIKKRESCRNYADKQVENTKLLACIEAARIAPSACNGQPWKFIVVNNKELSPKVAKCLQDLVMNKFTDKCPAFIIVLEEKSDIKARVGAAIKNQDYSSIDIGIATAHLCLAATEQGLSTCIMGWFNEKGLKDLLHIPNSKRIRLVVSIGYSQDKKLRNKIRKNIDEISQFID</sequence>
<evidence type="ECO:0000313" key="5">
    <source>
        <dbReference type="Proteomes" id="UP000537131"/>
    </source>
</evidence>
<dbReference type="EMBL" id="JABBNI010000014">
    <property type="protein sequence ID" value="NMM62778.1"/>
    <property type="molecule type" value="Genomic_DNA"/>
</dbReference>
<dbReference type="Gene3D" id="3.40.109.10">
    <property type="entry name" value="NADH Oxidase"/>
    <property type="match status" value="2"/>
</dbReference>
<reference evidence="4 5" key="1">
    <citation type="submission" date="2020-06" db="EMBL/GenBank/DDBJ databases">
        <title>Complete Genome Sequence of Clostridium muelleri sp. nov. P21T, an Acid-Alcohol Producing Acetogen Isolated from Old Hay.</title>
        <authorList>
            <person name="Duncan K.E."/>
            <person name="Tanner R.S."/>
        </authorList>
    </citation>
    <scope>NUCLEOTIDE SEQUENCE [LARGE SCALE GENOMIC DNA]</scope>
    <source>
        <strain evidence="4 5">P21</strain>
    </source>
</reference>
<accession>A0A7Y0HPJ9</accession>
<dbReference type="PANTHER" id="PTHR43673">
    <property type="entry name" value="NAD(P)H NITROREDUCTASE YDGI-RELATED"/>
    <property type="match status" value="1"/>
</dbReference>
<dbReference type="InterPro" id="IPR029479">
    <property type="entry name" value="Nitroreductase"/>
</dbReference>
<dbReference type="Proteomes" id="UP000537131">
    <property type="component" value="Unassembled WGS sequence"/>
</dbReference>
<organism evidence="4 5">
    <name type="scientific">Clostridium muellerianum</name>
    <dbReference type="NCBI Taxonomy" id="2716538"/>
    <lineage>
        <taxon>Bacteria</taxon>
        <taxon>Bacillati</taxon>
        <taxon>Bacillota</taxon>
        <taxon>Clostridia</taxon>
        <taxon>Eubacteriales</taxon>
        <taxon>Clostridiaceae</taxon>
        <taxon>Clostridium</taxon>
    </lineage>
</organism>
<proteinExistence type="inferred from homology"/>
<dbReference type="RefSeq" id="WP_169297374.1">
    <property type="nucleotide sequence ID" value="NZ_JABBNI010000014.1"/>
</dbReference>
<protein>
    <submittedName>
        <fullName evidence="4">NAD(P)H nitroreductase</fullName>
    </submittedName>
</protein>
<dbReference type="SUPFAM" id="SSF55469">
    <property type="entry name" value="FMN-dependent nitroreductase-like"/>
    <property type="match status" value="1"/>
</dbReference>